<dbReference type="EMBL" id="CP061038">
    <property type="protein sequence ID" value="QNQ07600.1"/>
    <property type="molecule type" value="Genomic_DNA"/>
</dbReference>
<reference evidence="2 3" key="1">
    <citation type="submission" date="2020-09" db="EMBL/GenBank/DDBJ databases">
        <title>Sphingomonas sp., a new species isolated from pork steak.</title>
        <authorList>
            <person name="Heidler von Heilborn D."/>
        </authorList>
    </citation>
    <scope>NUCLEOTIDE SEQUENCE [LARGE SCALE GENOMIC DNA]</scope>
    <source>
        <strain evidence="3">S8-3T</strain>
    </source>
</reference>
<dbReference type="Gene3D" id="3.30.70.100">
    <property type="match status" value="1"/>
</dbReference>
<gene>
    <name evidence="2" type="ORF">H3Z74_12225</name>
</gene>
<proteinExistence type="predicted"/>
<evidence type="ECO:0000313" key="2">
    <source>
        <dbReference type="EMBL" id="QNQ07600.1"/>
    </source>
</evidence>
<evidence type="ECO:0000259" key="1">
    <source>
        <dbReference type="PROSITE" id="PS51725"/>
    </source>
</evidence>
<dbReference type="KEGG" id="spap:H3Z74_12225"/>
<dbReference type="Proteomes" id="UP000516148">
    <property type="component" value="Chromosome"/>
</dbReference>
<evidence type="ECO:0000313" key="3">
    <source>
        <dbReference type="Proteomes" id="UP000516148"/>
    </source>
</evidence>
<feature type="domain" description="ABM" evidence="1">
    <location>
        <begin position="2"/>
        <end position="93"/>
    </location>
</feature>
<dbReference type="RefSeq" id="WP_187759949.1">
    <property type="nucleotide sequence ID" value="NZ_CP061038.1"/>
</dbReference>
<keyword evidence="2" id="KW-0503">Monooxygenase</keyword>
<dbReference type="Pfam" id="PF03992">
    <property type="entry name" value="ABM"/>
    <property type="match status" value="1"/>
</dbReference>
<dbReference type="SUPFAM" id="SSF54909">
    <property type="entry name" value="Dimeric alpha+beta barrel"/>
    <property type="match status" value="1"/>
</dbReference>
<keyword evidence="3" id="KW-1185">Reference proteome</keyword>
<sequence>MIIIAGYTRTAADARDHAVAAFAPMVARARAYKGCLDIAISADALDAERINVFERWEDQASLDAWRKIAKAPRISRRETHVSLFRTEKAESPF</sequence>
<accession>A0A7H0LD47</accession>
<dbReference type="GO" id="GO:0004497">
    <property type="term" value="F:monooxygenase activity"/>
    <property type="evidence" value="ECO:0007669"/>
    <property type="project" value="UniProtKB-KW"/>
</dbReference>
<keyword evidence="2" id="KW-0560">Oxidoreductase</keyword>
<dbReference type="InterPro" id="IPR007138">
    <property type="entry name" value="ABM_dom"/>
</dbReference>
<dbReference type="AlphaFoldDB" id="A0A7H0LD47"/>
<dbReference type="PROSITE" id="PS51725">
    <property type="entry name" value="ABM"/>
    <property type="match status" value="1"/>
</dbReference>
<name>A0A7H0LD47_9SPHN</name>
<protein>
    <submittedName>
        <fullName evidence="2">Antibiotic biosynthesis monooxygenase</fullName>
    </submittedName>
</protein>
<dbReference type="InterPro" id="IPR011008">
    <property type="entry name" value="Dimeric_a/b-barrel"/>
</dbReference>
<organism evidence="2 3">
    <name type="scientific">Sphingomonas alpina</name>
    <dbReference type="NCBI Taxonomy" id="653931"/>
    <lineage>
        <taxon>Bacteria</taxon>
        <taxon>Pseudomonadati</taxon>
        <taxon>Pseudomonadota</taxon>
        <taxon>Alphaproteobacteria</taxon>
        <taxon>Sphingomonadales</taxon>
        <taxon>Sphingomonadaceae</taxon>
        <taxon>Sphingomonas</taxon>
    </lineage>
</organism>